<dbReference type="OrthoDB" id="5903855at2759"/>
<keyword evidence="1" id="KW-0175">Coiled coil</keyword>
<accession>A0A2G5VV42</accession>
<name>A0A2G5VV42_9PELO</name>
<protein>
    <submittedName>
        <fullName evidence="3">Uncharacterized protein</fullName>
    </submittedName>
</protein>
<evidence type="ECO:0000256" key="2">
    <source>
        <dbReference type="SAM" id="MobiDB-lite"/>
    </source>
</evidence>
<keyword evidence="4" id="KW-1185">Reference proteome</keyword>
<dbReference type="EMBL" id="PDUG01000001">
    <property type="protein sequence ID" value="PIC55665.1"/>
    <property type="molecule type" value="Genomic_DNA"/>
</dbReference>
<dbReference type="AlphaFoldDB" id="A0A2G5VV42"/>
<evidence type="ECO:0000313" key="3">
    <source>
        <dbReference type="EMBL" id="PIC55665.1"/>
    </source>
</evidence>
<evidence type="ECO:0000256" key="1">
    <source>
        <dbReference type="SAM" id="Coils"/>
    </source>
</evidence>
<dbReference type="Proteomes" id="UP000230233">
    <property type="component" value="Chromosome I"/>
</dbReference>
<feature type="region of interest" description="Disordered" evidence="2">
    <location>
        <begin position="607"/>
        <end position="633"/>
    </location>
</feature>
<gene>
    <name evidence="3" type="primary">Cnig_chr_I.g847</name>
    <name evidence="3" type="ORF">B9Z55_000847</name>
</gene>
<sequence length="682" mass="78025">MKRKITHDTRTAFSESDVKTEVTEDEAPVRKRARTNRQGSSSDTISSALTLVTPFGPPSKYLERNESPSLWITLPRAEKSQLLDFVLEYRLMDVTPERFKVFLTDWLLFAQQQMIQMLRDDGEPSWWSFIRRFAKNCNLNKEIDENVLTSVFVLLSKDAKREISSFFPGSQRQKTKEAKVYYCHILRFVLKFTFNTLRHVFKWKPQNCYFIYDGKLEEDATVDQNEVKPQISPLRAHVYVPEVLPTVVVPFPTTTTNDSMDYISGISLGSPSIYLERNQYPSLWISLPAANKSQLLEFVLEDELIKGLSKPFKAFLTDWLVSVQQQMIEALKNDVLRKTIEAVKVYQQKYLPRCDKRLRMFLEHILPTVLDTQNFAIFGGQQSPLLDFISCFVKKRNLRNEIDEAVFPSVIVSLNKRARTAISSFFAGSKREKSKEAKTYCYHILRFALKFALNTLRHVFKFEPYNWSFFYDGELEEEWENATVENEIQPQVVAFPTPATYGSTSGTITKNPTTVVSSGAMHLEQFAEERDVKPPVVPFPAPVSYDSSSGSIAKNPTTTASFGSPSMQVAEERDVKPQLPLTVPFAAPVYEPQSNLLPKVVVPTVPPPNVPSSSNASDNEDGTSRRLNSQFVSDKSVPPNWIDMVLQHNAIIKSQEARWEARYQELKAEIQELKDEKRRGLI</sequence>
<feature type="region of interest" description="Disordered" evidence="2">
    <location>
        <begin position="1"/>
        <end position="43"/>
    </location>
</feature>
<feature type="coiled-coil region" evidence="1">
    <location>
        <begin position="649"/>
        <end position="676"/>
    </location>
</feature>
<organism evidence="3 4">
    <name type="scientific">Caenorhabditis nigoni</name>
    <dbReference type="NCBI Taxonomy" id="1611254"/>
    <lineage>
        <taxon>Eukaryota</taxon>
        <taxon>Metazoa</taxon>
        <taxon>Ecdysozoa</taxon>
        <taxon>Nematoda</taxon>
        <taxon>Chromadorea</taxon>
        <taxon>Rhabditida</taxon>
        <taxon>Rhabditina</taxon>
        <taxon>Rhabditomorpha</taxon>
        <taxon>Rhabditoidea</taxon>
        <taxon>Rhabditidae</taxon>
        <taxon>Peloderinae</taxon>
        <taxon>Caenorhabditis</taxon>
    </lineage>
</organism>
<proteinExistence type="predicted"/>
<feature type="compositionally biased region" description="Basic and acidic residues" evidence="2">
    <location>
        <begin position="1"/>
        <end position="22"/>
    </location>
</feature>
<reference evidence="4" key="1">
    <citation type="submission" date="2017-10" db="EMBL/GenBank/DDBJ databases">
        <title>Rapid genome shrinkage in a self-fertile nematode reveals novel sperm competition proteins.</title>
        <authorList>
            <person name="Yin D."/>
            <person name="Schwarz E.M."/>
            <person name="Thomas C.G."/>
            <person name="Felde R.L."/>
            <person name="Korf I.F."/>
            <person name="Cutter A.D."/>
            <person name="Schartner C.M."/>
            <person name="Ralston E.J."/>
            <person name="Meyer B.J."/>
            <person name="Haag E.S."/>
        </authorList>
    </citation>
    <scope>NUCLEOTIDE SEQUENCE [LARGE SCALE GENOMIC DNA]</scope>
    <source>
        <strain evidence="4">JU1422</strain>
    </source>
</reference>
<comment type="caution">
    <text evidence="3">The sequence shown here is derived from an EMBL/GenBank/DDBJ whole genome shotgun (WGS) entry which is preliminary data.</text>
</comment>
<evidence type="ECO:0000313" key="4">
    <source>
        <dbReference type="Proteomes" id="UP000230233"/>
    </source>
</evidence>